<dbReference type="RefSeq" id="WP_378043850.1">
    <property type="nucleotide sequence ID" value="NZ_JBHSXE010000001.1"/>
</dbReference>
<name>A0ABW2CQK6_9ACTN</name>
<dbReference type="Proteomes" id="UP001596380">
    <property type="component" value="Unassembled WGS sequence"/>
</dbReference>
<organism evidence="1 2">
    <name type="scientific">Actinomadura yumaensis</name>
    <dbReference type="NCBI Taxonomy" id="111807"/>
    <lineage>
        <taxon>Bacteria</taxon>
        <taxon>Bacillati</taxon>
        <taxon>Actinomycetota</taxon>
        <taxon>Actinomycetes</taxon>
        <taxon>Streptosporangiales</taxon>
        <taxon>Thermomonosporaceae</taxon>
        <taxon>Actinomadura</taxon>
    </lineage>
</organism>
<keyword evidence="2" id="KW-1185">Reference proteome</keyword>
<dbReference type="PANTHER" id="PTHR34613">
    <property type="entry name" value="SLL0800 PROTEIN"/>
    <property type="match status" value="1"/>
</dbReference>
<gene>
    <name evidence="1" type="ORF">ACFQKB_30385</name>
</gene>
<reference evidence="2" key="1">
    <citation type="journal article" date="2019" name="Int. J. Syst. Evol. Microbiol.">
        <title>The Global Catalogue of Microorganisms (GCM) 10K type strain sequencing project: providing services to taxonomists for standard genome sequencing and annotation.</title>
        <authorList>
            <consortium name="The Broad Institute Genomics Platform"/>
            <consortium name="The Broad Institute Genome Sequencing Center for Infectious Disease"/>
            <person name="Wu L."/>
            <person name="Ma J."/>
        </authorList>
    </citation>
    <scope>NUCLEOTIDE SEQUENCE [LARGE SCALE GENOMIC DNA]</scope>
    <source>
        <strain evidence="2">JCM 3369</strain>
    </source>
</reference>
<sequence>MVSQQHQILTHLFLDQPELADDVLAEVLNVSIPKYDEACREATDYTQFKSDDYHADAVLAYKRRRMEGPQQNVTAVVVEVQRGQDADKRWTWPLYLANARARMKCPVHLLVIAPDKNVARWCAKPIPMGHPDFVLHPLVAGPERVPKITDPAKAAANLGMAVLSVITHATDPRASDILNALLTAVQDGGSSTVGKYADLIRTSLPVKLWSHLEEHMQPQHTEFLSDYTRSKKAEGKAEGRAEGRAEGEAQTILKVLRTRGLDVPEDVRAEISECRDDEVLDAWVVSASTAESVEELLERRAHRK</sequence>
<evidence type="ECO:0000313" key="2">
    <source>
        <dbReference type="Proteomes" id="UP001596380"/>
    </source>
</evidence>
<evidence type="ECO:0008006" key="3">
    <source>
        <dbReference type="Google" id="ProtNLM"/>
    </source>
</evidence>
<dbReference type="EMBL" id="JBHSXS010000024">
    <property type="protein sequence ID" value="MFC6884103.1"/>
    <property type="molecule type" value="Genomic_DNA"/>
</dbReference>
<evidence type="ECO:0000313" key="1">
    <source>
        <dbReference type="EMBL" id="MFC6884103.1"/>
    </source>
</evidence>
<accession>A0ABW2CQK6</accession>
<proteinExistence type="predicted"/>
<comment type="caution">
    <text evidence="1">The sequence shown here is derived from an EMBL/GenBank/DDBJ whole genome shotgun (WGS) entry which is preliminary data.</text>
</comment>
<dbReference type="PANTHER" id="PTHR34613:SF1">
    <property type="entry name" value="SLL6017 PROTEIN"/>
    <property type="match status" value="1"/>
</dbReference>
<protein>
    <recommendedName>
        <fullName evidence="3">Transposase (putative) YhgA-like domain-containing protein</fullName>
    </recommendedName>
</protein>